<evidence type="ECO:0000313" key="3">
    <source>
        <dbReference type="Proteomes" id="UP000808038"/>
    </source>
</evidence>
<dbReference type="Proteomes" id="UP000808038">
    <property type="component" value="Unassembled WGS sequence"/>
</dbReference>
<evidence type="ECO:0000313" key="2">
    <source>
        <dbReference type="EMBL" id="MBJ7633573.1"/>
    </source>
</evidence>
<dbReference type="Gene3D" id="3.40.50.2000">
    <property type="entry name" value="Glycogen Phosphorylase B"/>
    <property type="match status" value="2"/>
</dbReference>
<dbReference type="PANTHER" id="PTHR45947:SF3">
    <property type="entry name" value="SULFOQUINOVOSYL TRANSFERASE SQD2"/>
    <property type="match status" value="1"/>
</dbReference>
<accession>A0AAE2SBC7</accession>
<dbReference type="CDD" id="cd03801">
    <property type="entry name" value="GT4_PimA-like"/>
    <property type="match status" value="1"/>
</dbReference>
<dbReference type="GO" id="GO:0016757">
    <property type="term" value="F:glycosyltransferase activity"/>
    <property type="evidence" value="ECO:0007669"/>
    <property type="project" value="TreeGrafter"/>
</dbReference>
<protein>
    <submittedName>
        <fullName evidence="2">Glycosyltransferase</fullName>
    </submittedName>
</protein>
<gene>
    <name evidence="2" type="ORF">HAU43_10855</name>
</gene>
<dbReference type="InterPro" id="IPR001296">
    <property type="entry name" value="Glyco_trans_1"/>
</dbReference>
<name>A0AAE2SBC7_WEICO</name>
<dbReference type="SUPFAM" id="SSF53756">
    <property type="entry name" value="UDP-Glycosyltransferase/glycogen phosphorylase"/>
    <property type="match status" value="1"/>
</dbReference>
<proteinExistence type="predicted"/>
<sequence length="344" mass="38332">MKIVVLTKNYGLGFTGATTSTYKLIQKWQTSGIDVEVIALNVRGKVNENVVIRPFKEALASCFFGKKKHDDEIGYSDDHLGWLLRLVGIKYIHTYHGNWPGAAKISIPMFFKSLFFIPMYLLTFALSEGVGTVSEVATSFIRFGQNNIFVARNGVDVEAVPLKSGKDFSGLNTLKILMVGNVDSRKFGDAVNLWEKFVGEVDEQKISVSVYGKTLNKELMSELTKTGLVSEMGFHNKIPYEEFDLFVSVSKSENLSIAETEAIVSGVPVLAYDVGGTDELVKEGLTGWLFEVGDLNGMYNTISLIKRANNLFFDNTSVIRNFSWDLTAAIYLENFEKIRQGECN</sequence>
<dbReference type="PANTHER" id="PTHR45947">
    <property type="entry name" value="SULFOQUINOVOSYL TRANSFERASE SQD2"/>
    <property type="match status" value="1"/>
</dbReference>
<dbReference type="Pfam" id="PF00534">
    <property type="entry name" value="Glycos_transf_1"/>
    <property type="match status" value="1"/>
</dbReference>
<comment type="caution">
    <text evidence="2">The sequence shown here is derived from an EMBL/GenBank/DDBJ whole genome shotgun (WGS) entry which is preliminary data.</text>
</comment>
<dbReference type="EMBL" id="JAAOCX010000021">
    <property type="protein sequence ID" value="MBJ7633573.1"/>
    <property type="molecule type" value="Genomic_DNA"/>
</dbReference>
<dbReference type="InterPro" id="IPR050194">
    <property type="entry name" value="Glycosyltransferase_grp1"/>
</dbReference>
<reference evidence="2" key="2">
    <citation type="journal article" date="2021" name="Int. J. Food Microbiol.">
        <title>Safety demonstration of a microbial species for use in the food chain: Weissella confusa.</title>
        <authorList>
            <person name="Bourdichon F."/>
            <person name="Patrone V."/>
            <person name="Fontana A."/>
            <person name="Milani G."/>
            <person name="Morelli L."/>
        </authorList>
    </citation>
    <scope>NUCLEOTIDE SEQUENCE</scope>
    <source>
        <strain evidence="2">CCUG 30943</strain>
    </source>
</reference>
<dbReference type="RefSeq" id="WP_135411365.1">
    <property type="nucleotide sequence ID" value="NZ_JAAOCW010000019.1"/>
</dbReference>
<organism evidence="2 3">
    <name type="scientific">Weissella confusa</name>
    <name type="common">Lactobacillus confusus</name>
    <dbReference type="NCBI Taxonomy" id="1583"/>
    <lineage>
        <taxon>Bacteria</taxon>
        <taxon>Bacillati</taxon>
        <taxon>Bacillota</taxon>
        <taxon>Bacilli</taxon>
        <taxon>Lactobacillales</taxon>
        <taxon>Lactobacillaceae</taxon>
        <taxon>Weissella</taxon>
    </lineage>
</organism>
<feature type="domain" description="Glycosyl transferase family 1" evidence="1">
    <location>
        <begin position="176"/>
        <end position="295"/>
    </location>
</feature>
<evidence type="ECO:0000259" key="1">
    <source>
        <dbReference type="Pfam" id="PF00534"/>
    </source>
</evidence>
<dbReference type="AlphaFoldDB" id="A0AAE2SBC7"/>
<reference evidence="2" key="1">
    <citation type="submission" date="2020-02" db="EMBL/GenBank/DDBJ databases">
        <authorList>
            <person name="Fontana A."/>
            <person name="Patrone V."/>
            <person name="Morelli L."/>
        </authorList>
    </citation>
    <scope>NUCLEOTIDE SEQUENCE</scope>
    <source>
        <strain evidence="2">CCUG 30943</strain>
    </source>
</reference>